<reference evidence="2 3" key="1">
    <citation type="journal article" date="2014" name="Genome Announc.">
        <title>Draft genome sequences of the altered schaedler flora, a defined bacterial community from gnotobiotic mice.</title>
        <authorList>
            <person name="Wannemuehler M.J."/>
            <person name="Overstreet A.M."/>
            <person name="Ward D.V."/>
            <person name="Phillips G.J."/>
        </authorList>
    </citation>
    <scope>NUCLEOTIDE SEQUENCE [LARGE SCALE GENOMIC DNA]</scope>
    <source>
        <strain evidence="2 3">ASF492</strain>
    </source>
</reference>
<proteinExistence type="predicted"/>
<dbReference type="Proteomes" id="UP000012589">
    <property type="component" value="Unassembled WGS sequence"/>
</dbReference>
<dbReference type="GO" id="GO:0003697">
    <property type="term" value="F:single-stranded DNA binding"/>
    <property type="evidence" value="ECO:0007669"/>
    <property type="project" value="InterPro"/>
</dbReference>
<dbReference type="HOGENOM" id="CLU_012069_0_2_9"/>
<organism evidence="2 3">
    <name type="scientific">Eubacterium plexicaudatum ASF492</name>
    <dbReference type="NCBI Taxonomy" id="1235802"/>
    <lineage>
        <taxon>Bacteria</taxon>
        <taxon>Bacillati</taxon>
        <taxon>Bacillota</taxon>
        <taxon>Clostridia</taxon>
        <taxon>Eubacteriales</taxon>
        <taxon>Eubacteriaceae</taxon>
        <taxon>Eubacterium</taxon>
    </lineage>
</organism>
<evidence type="ECO:0000313" key="2">
    <source>
        <dbReference type="EMBL" id="EMZ33034.1"/>
    </source>
</evidence>
<dbReference type="EMBL" id="AQFT01000041">
    <property type="protein sequence ID" value="EMZ33034.1"/>
    <property type="molecule type" value="Genomic_DNA"/>
</dbReference>
<evidence type="ECO:0000259" key="1">
    <source>
        <dbReference type="Pfam" id="PF08401"/>
    </source>
</evidence>
<keyword evidence="3" id="KW-1185">Reference proteome</keyword>
<gene>
    <name evidence="2" type="ORF">C823_01452</name>
</gene>
<protein>
    <recommendedName>
        <fullName evidence="1">N-terminal domain-containing protein</fullName>
    </recommendedName>
</protein>
<sequence length="293" mass="33154">MGKNQEKIEAALARIDEGMENINTDKDWMEFLTFQSRFYSYSFRNTMLIYRQKPGATFVKGFKAWNQLGRYVKKGAKGIAILAPCIKKVEVFKEPENRAEYHEKEGEKEMRKVITGFRIAYVFDISDTDGSDECLPVLVKGLSGDGEHVKEIYGKLKEFISTEHEVLEVEGTASKGSYNLETGVICVRSDVGHLQKIKTLIHEYAHSIDFTMNADESISRNKRELVAESTAFVVCERLGLDTSSYSMSYIKSWLKDKEELKTVAGSVQKVAARIIDSLAESGDSAFSYLKEEQ</sequence>
<dbReference type="OrthoDB" id="9803716at2"/>
<feature type="domain" description="N-terminal" evidence="1">
    <location>
        <begin position="13"/>
        <end position="123"/>
    </location>
</feature>
<dbReference type="Pfam" id="PF08401">
    <property type="entry name" value="ArdcN"/>
    <property type="match status" value="1"/>
</dbReference>
<dbReference type="PATRIC" id="fig|1235802.3.peg.1544"/>
<accession>N2B8F5</accession>
<dbReference type="STRING" id="1235802.C823_01452"/>
<evidence type="ECO:0000313" key="3">
    <source>
        <dbReference type="Proteomes" id="UP000012589"/>
    </source>
</evidence>
<name>N2B8F5_9FIRM</name>
<dbReference type="AlphaFoldDB" id="N2B8F5"/>
<comment type="caution">
    <text evidence="2">The sequence shown here is derived from an EMBL/GenBank/DDBJ whole genome shotgun (WGS) entry which is preliminary data.</text>
</comment>
<dbReference type="InterPro" id="IPR013610">
    <property type="entry name" value="ArdC_N"/>
</dbReference>
<dbReference type="eggNOG" id="COG4227">
    <property type="taxonomic scope" value="Bacteria"/>
</dbReference>